<keyword evidence="2" id="KW-0812">Transmembrane</keyword>
<dbReference type="AlphaFoldDB" id="A0AAU3GRV0"/>
<keyword evidence="2" id="KW-1133">Transmembrane helix</keyword>
<keyword evidence="2" id="KW-0472">Membrane</keyword>
<gene>
    <name evidence="3" type="ORF">OG626_12935</name>
</gene>
<reference evidence="3" key="1">
    <citation type="submission" date="2022-10" db="EMBL/GenBank/DDBJ databases">
        <title>The complete genomes of actinobacterial strains from the NBC collection.</title>
        <authorList>
            <person name="Joergensen T.S."/>
            <person name="Alvarez Arevalo M."/>
            <person name="Sterndorff E.B."/>
            <person name="Faurdal D."/>
            <person name="Vuksanovic O."/>
            <person name="Mourched A.-S."/>
            <person name="Charusanti P."/>
            <person name="Shaw S."/>
            <person name="Blin K."/>
            <person name="Weber T."/>
        </authorList>
    </citation>
    <scope>NUCLEOTIDE SEQUENCE</scope>
    <source>
        <strain evidence="3">NBC_01401</strain>
    </source>
</reference>
<evidence type="ECO:0000313" key="3">
    <source>
        <dbReference type="EMBL" id="WTY95741.1"/>
    </source>
</evidence>
<dbReference type="EMBL" id="CP109535">
    <property type="protein sequence ID" value="WTY95741.1"/>
    <property type="molecule type" value="Genomic_DNA"/>
</dbReference>
<organism evidence="3">
    <name type="scientific">Streptomyces sp. NBC_01401</name>
    <dbReference type="NCBI Taxonomy" id="2903854"/>
    <lineage>
        <taxon>Bacteria</taxon>
        <taxon>Bacillati</taxon>
        <taxon>Actinomycetota</taxon>
        <taxon>Actinomycetes</taxon>
        <taxon>Kitasatosporales</taxon>
        <taxon>Streptomycetaceae</taxon>
        <taxon>Streptomyces</taxon>
    </lineage>
</organism>
<accession>A0AAU3GRV0</accession>
<feature type="region of interest" description="Disordered" evidence="1">
    <location>
        <begin position="1"/>
        <end position="26"/>
    </location>
</feature>
<name>A0AAU3GRV0_9ACTN</name>
<sequence>MPGSGEPGSIRTRPRARALAPARPGRDRGQLSIEFTGMVPIILVTLVLLWQAVLVGYTFTLASGAADEGVRKAVASGAWDRQSRCRAAVYERLPSAWEGPAQIQECGSEGNDMVKATITLKAPVLFPGFASLPIPVTATAGAAAEGK</sequence>
<evidence type="ECO:0000256" key="1">
    <source>
        <dbReference type="SAM" id="MobiDB-lite"/>
    </source>
</evidence>
<evidence type="ECO:0000256" key="2">
    <source>
        <dbReference type="SAM" id="Phobius"/>
    </source>
</evidence>
<protein>
    <submittedName>
        <fullName evidence="3">Pilus assembly protein</fullName>
    </submittedName>
</protein>
<feature type="transmembrane region" description="Helical" evidence="2">
    <location>
        <begin position="38"/>
        <end position="62"/>
    </location>
</feature>
<proteinExistence type="predicted"/>